<comment type="caution">
    <text evidence="2">The sequence shown here is derived from an EMBL/GenBank/DDBJ whole genome shotgun (WGS) entry which is preliminary data.</text>
</comment>
<accession>A0AAV0XSH4</accession>
<gene>
    <name evidence="2" type="ORF">MEUPH1_LOCUS25460</name>
</gene>
<evidence type="ECO:0000256" key="1">
    <source>
        <dbReference type="SAM" id="MobiDB-lite"/>
    </source>
</evidence>
<protein>
    <submittedName>
        <fullName evidence="2">Uncharacterized protein</fullName>
    </submittedName>
</protein>
<organism evidence="2 3">
    <name type="scientific">Macrosiphum euphorbiae</name>
    <name type="common">potato aphid</name>
    <dbReference type="NCBI Taxonomy" id="13131"/>
    <lineage>
        <taxon>Eukaryota</taxon>
        <taxon>Metazoa</taxon>
        <taxon>Ecdysozoa</taxon>
        <taxon>Arthropoda</taxon>
        <taxon>Hexapoda</taxon>
        <taxon>Insecta</taxon>
        <taxon>Pterygota</taxon>
        <taxon>Neoptera</taxon>
        <taxon>Paraneoptera</taxon>
        <taxon>Hemiptera</taxon>
        <taxon>Sternorrhyncha</taxon>
        <taxon>Aphidomorpha</taxon>
        <taxon>Aphidoidea</taxon>
        <taxon>Aphididae</taxon>
        <taxon>Macrosiphini</taxon>
        <taxon>Macrosiphum</taxon>
    </lineage>
</organism>
<dbReference type="EMBL" id="CARXXK010001004">
    <property type="protein sequence ID" value="CAI6371460.1"/>
    <property type="molecule type" value="Genomic_DNA"/>
</dbReference>
<feature type="region of interest" description="Disordered" evidence="1">
    <location>
        <begin position="202"/>
        <end position="223"/>
    </location>
</feature>
<feature type="region of interest" description="Disordered" evidence="1">
    <location>
        <begin position="350"/>
        <end position="370"/>
    </location>
</feature>
<evidence type="ECO:0000313" key="3">
    <source>
        <dbReference type="Proteomes" id="UP001160148"/>
    </source>
</evidence>
<feature type="compositionally biased region" description="Basic and acidic residues" evidence="1">
    <location>
        <begin position="350"/>
        <end position="359"/>
    </location>
</feature>
<evidence type="ECO:0000313" key="2">
    <source>
        <dbReference type="EMBL" id="CAI6371460.1"/>
    </source>
</evidence>
<reference evidence="2 3" key="1">
    <citation type="submission" date="2023-01" db="EMBL/GenBank/DDBJ databases">
        <authorList>
            <person name="Whitehead M."/>
        </authorList>
    </citation>
    <scope>NUCLEOTIDE SEQUENCE [LARGE SCALE GENOMIC DNA]</scope>
</reference>
<dbReference type="AlphaFoldDB" id="A0AAV0XSH4"/>
<dbReference type="Proteomes" id="UP001160148">
    <property type="component" value="Unassembled WGS sequence"/>
</dbReference>
<sequence>MESLDIKKKKDYSLKNNFITSNCLSCIEINAHSLISLIHLFHNNQGLKAEMFVPWLLNSQPCEKLFRSARSLTSTFSTVIHFSMYDLIHRLHRIEMLNIIKNDLSNSQNNELNDAYDELGVQFNFPINHRTAKDKNKQLRNNEELQSMSDIRVQEIVEKSLLDIQLLVTSMGLMEESMLVDHSISKTIQSWITVKSKNANYKIPDKEQNNSDNDSDDQGDDDIQNEYINKCTSMVAEKNNCDQELLDQDTDEFNQLNNASQIDLTTYLGLDSNDKTRIKDLNLKEYSKELGEIDLSTDSPFVCLCLSPSIEVVIKKSSLCWLLENNKDRISTDRLRRFFVNTKPHIKSVFKDNPQDKHTVTPLSEDDSSN</sequence>
<proteinExistence type="predicted"/>
<keyword evidence="3" id="KW-1185">Reference proteome</keyword>
<name>A0AAV0XSH4_9HEMI</name>
<feature type="compositionally biased region" description="Acidic residues" evidence="1">
    <location>
        <begin position="213"/>
        <end position="223"/>
    </location>
</feature>